<evidence type="ECO:0000313" key="5">
    <source>
        <dbReference type="EMBL" id="CAL1704212.1"/>
    </source>
</evidence>
<evidence type="ECO:0000256" key="2">
    <source>
        <dbReference type="PROSITE-ProRule" id="PRU00023"/>
    </source>
</evidence>
<feature type="repeat" description="ANK" evidence="2">
    <location>
        <begin position="749"/>
        <end position="781"/>
    </location>
</feature>
<feature type="domain" description="GPI inositol-deacylase winged helix" evidence="3">
    <location>
        <begin position="478"/>
        <end position="555"/>
    </location>
</feature>
<feature type="repeat" description="ANK" evidence="2">
    <location>
        <begin position="816"/>
        <end position="848"/>
    </location>
</feature>
<dbReference type="SUPFAM" id="SSF48403">
    <property type="entry name" value="Ankyrin repeat"/>
    <property type="match status" value="1"/>
</dbReference>
<feature type="domain" description="Nephrocystin 3-like N-terminal" evidence="4">
    <location>
        <begin position="207"/>
        <end position="365"/>
    </location>
</feature>
<dbReference type="Pfam" id="PF24883">
    <property type="entry name" value="NPHP3_N"/>
    <property type="match status" value="1"/>
</dbReference>
<name>A0ABP1DAT5_9APHY</name>
<feature type="repeat" description="ANK" evidence="2">
    <location>
        <begin position="783"/>
        <end position="815"/>
    </location>
</feature>
<keyword evidence="2" id="KW-0040">ANK repeat</keyword>
<evidence type="ECO:0000259" key="3">
    <source>
        <dbReference type="Pfam" id="PF22939"/>
    </source>
</evidence>
<dbReference type="SUPFAM" id="SSF52540">
    <property type="entry name" value="P-loop containing nucleoside triphosphate hydrolases"/>
    <property type="match status" value="1"/>
</dbReference>
<accession>A0ABP1DAT5</accession>
<evidence type="ECO:0000256" key="1">
    <source>
        <dbReference type="ARBA" id="ARBA00022737"/>
    </source>
</evidence>
<protein>
    <recommendedName>
        <fullName evidence="7">NACHT domain-containing protein</fullName>
    </recommendedName>
</protein>
<organism evidence="5 6">
    <name type="scientific">Somion occarium</name>
    <dbReference type="NCBI Taxonomy" id="3059160"/>
    <lineage>
        <taxon>Eukaryota</taxon>
        <taxon>Fungi</taxon>
        <taxon>Dikarya</taxon>
        <taxon>Basidiomycota</taxon>
        <taxon>Agaricomycotina</taxon>
        <taxon>Agaricomycetes</taxon>
        <taxon>Polyporales</taxon>
        <taxon>Cerrenaceae</taxon>
        <taxon>Somion</taxon>
    </lineage>
</organism>
<evidence type="ECO:0008006" key="7">
    <source>
        <dbReference type="Google" id="ProtNLM"/>
    </source>
</evidence>
<dbReference type="InterPro" id="IPR056884">
    <property type="entry name" value="NPHP3-like_N"/>
</dbReference>
<dbReference type="Pfam" id="PF22939">
    <property type="entry name" value="WHD_GPIID"/>
    <property type="match status" value="1"/>
</dbReference>
<evidence type="ECO:0000259" key="4">
    <source>
        <dbReference type="Pfam" id="PF24883"/>
    </source>
</evidence>
<dbReference type="PANTHER" id="PTHR10039">
    <property type="entry name" value="AMELOGENIN"/>
    <property type="match status" value="1"/>
</dbReference>
<dbReference type="PRINTS" id="PR01415">
    <property type="entry name" value="ANKYRIN"/>
</dbReference>
<dbReference type="InterPro" id="IPR036770">
    <property type="entry name" value="Ankyrin_rpt-contain_sf"/>
</dbReference>
<dbReference type="InterPro" id="IPR002110">
    <property type="entry name" value="Ankyrin_rpt"/>
</dbReference>
<evidence type="ECO:0000313" key="6">
    <source>
        <dbReference type="Proteomes" id="UP001497453"/>
    </source>
</evidence>
<reference evidence="6" key="1">
    <citation type="submission" date="2024-04" db="EMBL/GenBank/DDBJ databases">
        <authorList>
            <person name="Shaw F."/>
            <person name="Minotto A."/>
        </authorList>
    </citation>
    <scope>NUCLEOTIDE SEQUENCE [LARGE SCALE GENOMIC DNA]</scope>
</reference>
<dbReference type="EMBL" id="OZ037946">
    <property type="protein sequence ID" value="CAL1704212.1"/>
    <property type="molecule type" value="Genomic_DNA"/>
</dbReference>
<dbReference type="PROSITE" id="PS50297">
    <property type="entry name" value="ANK_REP_REGION"/>
    <property type="match status" value="4"/>
</dbReference>
<dbReference type="Pfam" id="PF12796">
    <property type="entry name" value="Ank_2"/>
    <property type="match status" value="2"/>
</dbReference>
<feature type="repeat" description="ANK" evidence="2">
    <location>
        <begin position="709"/>
        <end position="741"/>
    </location>
</feature>
<proteinExistence type="predicted"/>
<keyword evidence="1" id="KW-0677">Repeat</keyword>
<dbReference type="Gene3D" id="1.25.40.20">
    <property type="entry name" value="Ankyrin repeat-containing domain"/>
    <property type="match status" value="1"/>
</dbReference>
<dbReference type="PROSITE" id="PS50088">
    <property type="entry name" value="ANK_REPEAT"/>
    <property type="match status" value="4"/>
</dbReference>
<dbReference type="Gene3D" id="3.40.50.300">
    <property type="entry name" value="P-loop containing nucleotide triphosphate hydrolases"/>
    <property type="match status" value="1"/>
</dbReference>
<dbReference type="InterPro" id="IPR054471">
    <property type="entry name" value="GPIID_WHD"/>
</dbReference>
<keyword evidence="6" id="KW-1185">Reference proteome</keyword>
<dbReference type="SMART" id="SM00248">
    <property type="entry name" value="ANK"/>
    <property type="match status" value="5"/>
</dbReference>
<gene>
    <name evidence="5" type="ORF">GFSPODELE1_LOCUS4901</name>
</gene>
<dbReference type="Proteomes" id="UP001497453">
    <property type="component" value="Chromosome 3"/>
</dbReference>
<dbReference type="InterPro" id="IPR027417">
    <property type="entry name" value="P-loop_NTPase"/>
</dbReference>
<sequence>MDPFSGGASILAVLETAATVALLVAKYVSAVKAVEKNRQQLLHELYCITVMLSNFSAMTDPSANNSSPTSRCGPALEAILGDKGPLAQCQQTLEELLEWLKHDDPDTKLSLGRRMLWPIKHEKKITEALQKLERYKAHFTVALSTDSYQKIAEVHETASSIATEQERTRLDREVKLQEDLLREIITWLDPRDYITKHQSIARLRQRDTCTWLFDHGEFKSWRSSKSAFLWLHGIPGSGKSTLASSVIDELQANNSDDTPLIYFYCDFRDAKSTTSAALIHTLLAQFLRAGWSEDIHSLAQIKARSPSPPTDIPALRTLLLKAIGAYTSPFIVIDALDECQDILEILPLLSRLHDESNVRLFMTSRKEHGIYEAFKALPSISLKHEAQHVHDDIKMHVQSALQSRPKLARLPADVRSSIETTLLTKANGMFRWVQCQLDFLNSCRTRKGVQDALHNLPKGLFETYERILATIEKQGPEVAQIARSSLVWLVGALSPLTLQQVNEAIMIEKGRYTLNEELGVFDVSDILDICGSLVEHLDDTDIIILSHFTVKEFLSGMLMQPSLDFFATQPASVTKELAQLTLTYLLLEDFSTGICHTPEAYDARLLNRPLLEYAATHWYLHVADMDEEDEEVLLYIKDLFMNSERSNHYSSFRQVHQFQKRDSQFLVWNDAVAENTGPLWFPLYYNSPWVVSNVLHEHPELLEAELPLWGATPLITVAYRGHTAVGKLLLDMGADIEKTTTRFVMDDHTTVTPLSAAVGLGHVEFVEMLLKRGACVNTRSAPTNETPLHAAAHRGRIASVSMLLERGADVHAQTVNGWTALHTAAMGGNVEVVELLLASGCEISGETSLERSPLQIALDLRSTKLVEVLLKHGAAKQATLQLDAAQLDWAQSQPWYSSIAQAIRLESSEKSNCDFLDVWKVRHILHSRFRLSPKVVDVILDDAEYWACTEVVHQYLPPKRVTRESPQEAFVRVRVKGRGYPTVRKLVFVTRSHDQGKYLGIEYSGTLSSRSVSGFSGEREAHGTYRWSWTWFETGVSRRDDNGVMIEIVPRQHIQFNVHASSITRTHVNVWEYHNNSPEMKAWLGRIVHDDEILVIPRAEFPAWCNWVEAISVKVYTAA</sequence>
<dbReference type="PANTHER" id="PTHR10039:SF16">
    <property type="entry name" value="GPI INOSITOL-DEACYLASE"/>
    <property type="match status" value="1"/>
</dbReference>